<reference evidence="1" key="2">
    <citation type="journal article" date="2015" name="Fish Shellfish Immunol.">
        <title>Early steps in the European eel (Anguilla anguilla)-Vibrio vulnificus interaction in the gills: Role of the RtxA13 toxin.</title>
        <authorList>
            <person name="Callol A."/>
            <person name="Pajuelo D."/>
            <person name="Ebbesson L."/>
            <person name="Teles M."/>
            <person name="MacKenzie S."/>
            <person name="Amaro C."/>
        </authorList>
    </citation>
    <scope>NUCLEOTIDE SEQUENCE</scope>
</reference>
<proteinExistence type="predicted"/>
<dbReference type="AlphaFoldDB" id="A0A0E9UWW3"/>
<accession>A0A0E9UWW3</accession>
<reference evidence="1" key="1">
    <citation type="submission" date="2014-11" db="EMBL/GenBank/DDBJ databases">
        <authorList>
            <person name="Amaro Gonzalez C."/>
        </authorList>
    </citation>
    <scope>NUCLEOTIDE SEQUENCE</scope>
</reference>
<dbReference type="EMBL" id="GBXM01038285">
    <property type="protein sequence ID" value="JAH70292.1"/>
    <property type="molecule type" value="Transcribed_RNA"/>
</dbReference>
<protein>
    <submittedName>
        <fullName evidence="1">Uncharacterized protein</fullName>
    </submittedName>
</protein>
<name>A0A0E9UWW3_ANGAN</name>
<organism evidence="1">
    <name type="scientific">Anguilla anguilla</name>
    <name type="common">European freshwater eel</name>
    <name type="synonym">Muraena anguilla</name>
    <dbReference type="NCBI Taxonomy" id="7936"/>
    <lineage>
        <taxon>Eukaryota</taxon>
        <taxon>Metazoa</taxon>
        <taxon>Chordata</taxon>
        <taxon>Craniata</taxon>
        <taxon>Vertebrata</taxon>
        <taxon>Euteleostomi</taxon>
        <taxon>Actinopterygii</taxon>
        <taxon>Neopterygii</taxon>
        <taxon>Teleostei</taxon>
        <taxon>Anguilliformes</taxon>
        <taxon>Anguillidae</taxon>
        <taxon>Anguilla</taxon>
    </lineage>
</organism>
<sequence length="42" mass="4809">MSRRPGRQWVACFSTQDNTKGSTYVRKCWIVWGPGAHLASRI</sequence>
<evidence type="ECO:0000313" key="1">
    <source>
        <dbReference type="EMBL" id="JAH70292.1"/>
    </source>
</evidence>